<dbReference type="InterPro" id="IPR002541">
    <property type="entry name" value="Cyt_c_assembly"/>
</dbReference>
<comment type="similarity">
    <text evidence="2">Belongs to the CcmF/CycK/Ccl1/NrfE/CcsA family.</text>
</comment>
<feature type="transmembrane region" description="Helical" evidence="11">
    <location>
        <begin position="125"/>
        <end position="144"/>
    </location>
</feature>
<dbReference type="InterPro" id="IPR003567">
    <property type="entry name" value="Cyt_c_biogenesis"/>
</dbReference>
<evidence type="ECO:0000256" key="3">
    <source>
        <dbReference type="ARBA" id="ARBA00022475"/>
    </source>
</evidence>
<dbReference type="PRINTS" id="PR01410">
    <property type="entry name" value="CCBIOGENESIS"/>
</dbReference>
<dbReference type="Pfam" id="PF16327">
    <property type="entry name" value="CcmF_C"/>
    <property type="match status" value="1"/>
</dbReference>
<name>A0A932I4L7_UNCTE</name>
<dbReference type="PRINTS" id="PR01411">
    <property type="entry name" value="CCMFBIOGNSIS"/>
</dbReference>
<feature type="transmembrane region" description="Helical" evidence="11">
    <location>
        <begin position="310"/>
        <end position="331"/>
    </location>
</feature>
<dbReference type="GO" id="GO:0005886">
    <property type="term" value="C:plasma membrane"/>
    <property type="evidence" value="ECO:0007669"/>
    <property type="project" value="UniProtKB-SubCell"/>
</dbReference>
<dbReference type="InterPro" id="IPR032523">
    <property type="entry name" value="CcmF_C"/>
</dbReference>
<feature type="domain" description="Cytochrome c-type biogenesis protein CcmF C-terminal" evidence="13">
    <location>
        <begin position="315"/>
        <end position="640"/>
    </location>
</feature>
<proteinExistence type="inferred from homology"/>
<dbReference type="AlphaFoldDB" id="A0A932I4L7"/>
<feature type="transmembrane region" description="Helical" evidence="11">
    <location>
        <begin position="6"/>
        <end position="30"/>
    </location>
</feature>
<evidence type="ECO:0000256" key="2">
    <source>
        <dbReference type="ARBA" id="ARBA00009186"/>
    </source>
</evidence>
<feature type="domain" description="Cytochrome c assembly protein" evidence="12">
    <location>
        <begin position="90"/>
        <end position="296"/>
    </location>
</feature>
<dbReference type="PANTHER" id="PTHR43653">
    <property type="entry name" value="CYTOCHROME C ASSEMBLY PROTEIN-RELATED"/>
    <property type="match status" value="1"/>
</dbReference>
<accession>A0A932I4L7</accession>
<dbReference type="Proteomes" id="UP000782312">
    <property type="component" value="Unassembled WGS sequence"/>
</dbReference>
<gene>
    <name evidence="14" type="ORF">HYZ11_16535</name>
</gene>
<keyword evidence="14" id="KW-0456">Lyase</keyword>
<keyword evidence="5 11" id="KW-0812">Transmembrane</keyword>
<feature type="region of interest" description="Disordered" evidence="10">
    <location>
        <begin position="655"/>
        <end position="675"/>
    </location>
</feature>
<feature type="transmembrane region" description="Helical" evidence="11">
    <location>
        <begin position="210"/>
        <end position="230"/>
    </location>
</feature>
<comment type="function">
    <text evidence="9">Required for the biogenesis of c-type cytochromes. Possible subunit of a heme lyase.</text>
</comment>
<feature type="transmembrane region" description="Helical" evidence="11">
    <location>
        <begin position="42"/>
        <end position="63"/>
    </location>
</feature>
<protein>
    <submittedName>
        <fullName evidence="14">Heme lyase CcmF/NrfE family subunit</fullName>
    </submittedName>
</protein>
<evidence type="ECO:0000313" key="14">
    <source>
        <dbReference type="EMBL" id="MBI3129216.1"/>
    </source>
</evidence>
<feature type="transmembrane region" description="Helical" evidence="11">
    <location>
        <begin position="394"/>
        <end position="414"/>
    </location>
</feature>
<evidence type="ECO:0000259" key="12">
    <source>
        <dbReference type="Pfam" id="PF01578"/>
    </source>
</evidence>
<organism evidence="14 15">
    <name type="scientific">Tectimicrobiota bacterium</name>
    <dbReference type="NCBI Taxonomy" id="2528274"/>
    <lineage>
        <taxon>Bacteria</taxon>
        <taxon>Pseudomonadati</taxon>
        <taxon>Nitrospinota/Tectimicrobiota group</taxon>
        <taxon>Candidatus Tectimicrobiota</taxon>
    </lineage>
</organism>
<feature type="transmembrane region" description="Helical" evidence="11">
    <location>
        <begin position="250"/>
        <end position="265"/>
    </location>
</feature>
<dbReference type="InterPro" id="IPR003568">
    <property type="entry name" value="Cyt_c_biogenesis_CcmF"/>
</dbReference>
<dbReference type="GO" id="GO:0016829">
    <property type="term" value="F:lyase activity"/>
    <property type="evidence" value="ECO:0007669"/>
    <property type="project" value="UniProtKB-KW"/>
</dbReference>
<feature type="transmembrane region" description="Helical" evidence="11">
    <location>
        <begin position="498"/>
        <end position="520"/>
    </location>
</feature>
<keyword evidence="7 11" id="KW-1133">Transmembrane helix</keyword>
<evidence type="ECO:0000259" key="13">
    <source>
        <dbReference type="Pfam" id="PF16327"/>
    </source>
</evidence>
<evidence type="ECO:0000256" key="6">
    <source>
        <dbReference type="ARBA" id="ARBA00022748"/>
    </source>
</evidence>
<evidence type="ECO:0000256" key="11">
    <source>
        <dbReference type="SAM" id="Phobius"/>
    </source>
</evidence>
<evidence type="ECO:0000256" key="7">
    <source>
        <dbReference type="ARBA" id="ARBA00022989"/>
    </source>
</evidence>
<dbReference type="PANTHER" id="PTHR43653:SF1">
    <property type="entry name" value="CYTOCHROME C-TYPE BIOGENESIS PROTEIN CCMF"/>
    <property type="match status" value="1"/>
</dbReference>
<evidence type="ECO:0000256" key="1">
    <source>
        <dbReference type="ARBA" id="ARBA00004429"/>
    </source>
</evidence>
<keyword evidence="4" id="KW-0997">Cell inner membrane</keyword>
<feature type="transmembrane region" description="Helical" evidence="11">
    <location>
        <begin position="277"/>
        <end position="298"/>
    </location>
</feature>
<comment type="caution">
    <text evidence="14">The sequence shown here is derived from an EMBL/GenBank/DDBJ whole genome shotgun (WGS) entry which is preliminary data.</text>
</comment>
<evidence type="ECO:0000256" key="5">
    <source>
        <dbReference type="ARBA" id="ARBA00022692"/>
    </source>
</evidence>
<reference evidence="14" key="1">
    <citation type="submission" date="2020-07" db="EMBL/GenBank/DDBJ databases">
        <title>Huge and variable diversity of episymbiotic CPR bacteria and DPANN archaea in groundwater ecosystems.</title>
        <authorList>
            <person name="He C.Y."/>
            <person name="Keren R."/>
            <person name="Whittaker M."/>
            <person name="Farag I.F."/>
            <person name="Doudna J."/>
            <person name="Cate J.H.D."/>
            <person name="Banfield J.F."/>
        </authorList>
    </citation>
    <scope>NUCLEOTIDE SEQUENCE</scope>
    <source>
        <strain evidence="14">NC_groundwater_763_Ag_S-0.2um_68_21</strain>
    </source>
</reference>
<evidence type="ECO:0000256" key="4">
    <source>
        <dbReference type="ARBA" id="ARBA00022519"/>
    </source>
</evidence>
<dbReference type="GO" id="GO:0015232">
    <property type="term" value="F:heme transmembrane transporter activity"/>
    <property type="evidence" value="ECO:0007669"/>
    <property type="project" value="InterPro"/>
</dbReference>
<dbReference type="Pfam" id="PF01578">
    <property type="entry name" value="Cytochrom_C_asm"/>
    <property type="match status" value="1"/>
</dbReference>
<dbReference type="GO" id="GO:0020037">
    <property type="term" value="F:heme binding"/>
    <property type="evidence" value="ECO:0007669"/>
    <property type="project" value="InterPro"/>
</dbReference>
<keyword evidence="6" id="KW-0201">Cytochrome c-type biogenesis</keyword>
<keyword evidence="3" id="KW-1003">Cell membrane</keyword>
<feature type="transmembrane region" description="Helical" evidence="11">
    <location>
        <begin position="352"/>
        <end position="374"/>
    </location>
</feature>
<feature type="transmembrane region" description="Helical" evidence="11">
    <location>
        <begin position="426"/>
        <end position="443"/>
    </location>
</feature>
<feature type="transmembrane region" description="Helical" evidence="11">
    <location>
        <begin position="624"/>
        <end position="641"/>
    </location>
</feature>
<evidence type="ECO:0000256" key="10">
    <source>
        <dbReference type="SAM" id="MobiDB-lite"/>
    </source>
</evidence>
<dbReference type="GO" id="GO:0017004">
    <property type="term" value="P:cytochrome complex assembly"/>
    <property type="evidence" value="ECO:0007669"/>
    <property type="project" value="UniProtKB-KW"/>
</dbReference>
<evidence type="ECO:0000313" key="15">
    <source>
        <dbReference type="Proteomes" id="UP000782312"/>
    </source>
</evidence>
<evidence type="ECO:0000256" key="8">
    <source>
        <dbReference type="ARBA" id="ARBA00023136"/>
    </source>
</evidence>
<keyword evidence="8 11" id="KW-0472">Membrane</keyword>
<comment type="subcellular location">
    <subcellularLocation>
        <location evidence="1">Cell inner membrane</location>
        <topology evidence="1">Multi-pass membrane protein</topology>
    </subcellularLocation>
</comment>
<feature type="transmembrane region" description="Helical" evidence="11">
    <location>
        <begin position="449"/>
        <end position="469"/>
    </location>
</feature>
<evidence type="ECO:0000256" key="9">
    <source>
        <dbReference type="ARBA" id="ARBA00037230"/>
    </source>
</evidence>
<feature type="transmembrane region" description="Helical" evidence="11">
    <location>
        <begin position="177"/>
        <end position="198"/>
    </location>
</feature>
<feature type="transmembrane region" description="Helical" evidence="11">
    <location>
        <begin position="97"/>
        <end position="113"/>
    </location>
</feature>
<dbReference type="EMBL" id="JACPUR010000038">
    <property type="protein sequence ID" value="MBI3129216.1"/>
    <property type="molecule type" value="Genomic_DNA"/>
</dbReference>
<sequence length="675" mass="74847">MLFIELGSYGITAAFVLAIFSVIASVWGGLSRRADFILAGRNAAMAVFGLVTAASIALLWLLLARDYRVEYVAGHVDNQLNAFYRFSAFWGGQEGSLLLWVLLLCIFSFTVIVQNRGRNQVLMPYVTATLMVTALFFLTILAFITPPFATLPTPPPDGKGLNPLLQDWGMVIHPPNLYLGFVGFAVPFAFCIGALVSGKLDTDWITSTRRWTLFAWFFLGIGILLGGAWAYKELGWGGYWAWDPVENASLMPWLTGTAFLHSVMIQEKRGMLKVWNVSLIIMTYALTIFGTFLTRSGIISSVHAFASSSFGWAFLAYLAIALAVSFGLVIWRLPLLRSEHEMESFFSREASFLLNNVVLVGMTFAVFWGTIFPVVSEAVKGIKVTVGPPFFNQVNVPIAILLIFLAGASPLLAWRRTSGKQFQKSFVYPSVVAAGGLATLLLFGVTHVFAVLAIALSIFSVATIWLEYYRGVSARVRHQGENAWTAFWELTMRNKRRFGGYIVHLGMAILFIGIAASSAYQQVGEVRLRPGESFSMNGIRLRFEGLRETRNSQYTSAFAKLAVYQGGRRMGEIEPEKRLYFTPPQPTTEAGIRRGFASDIYAVFAEAGEDGATFRFMINPLLNWVWMGGIIFTLGSLICFFPERWGRRRRALPSAYGSEGDYRAPDKSPTPAAAE</sequence>